<reference evidence="1" key="1">
    <citation type="submission" date="2022-10" db="EMBL/GenBank/DDBJ databases">
        <title>Culturing micro-colonial fungi from biological soil crusts in the Mojave desert and describing Neophaeococcomyces mojavensis, and introducing the new genera and species Taxawa tesnikishii.</title>
        <authorList>
            <person name="Kurbessoian T."/>
            <person name="Stajich J.E."/>
        </authorList>
    </citation>
    <scope>NUCLEOTIDE SEQUENCE</scope>
    <source>
        <strain evidence="1">JES_115</strain>
    </source>
</reference>
<dbReference type="Proteomes" id="UP001172680">
    <property type="component" value="Unassembled WGS sequence"/>
</dbReference>
<name>A0ACC2YMB6_9PEZI</name>
<evidence type="ECO:0000313" key="2">
    <source>
        <dbReference type="Proteomes" id="UP001172680"/>
    </source>
</evidence>
<sequence length="216" mass="23574">MADVHTFHLSHLPSHPVYVCLFEGVENAPFLRQQLLDGNSEFEYALVDATTILSPIHLLSAVYRAIVDSLNSRLRSRNIHSEIVFSLSPNNNIAEAFRRFGITDSTTSLLAVKVGSPDSPNITAESVQKHLTEVVSGTPMRFGEEELERIADVKKIRKTYKLDDGGGRTGKGNRKGGKKANGVVNGVHGPENGLDELDELREVEAVILGIMALKGS</sequence>
<organism evidence="1 2">
    <name type="scientific">Coniosporium tulheliwenetii</name>
    <dbReference type="NCBI Taxonomy" id="3383036"/>
    <lineage>
        <taxon>Eukaryota</taxon>
        <taxon>Fungi</taxon>
        <taxon>Dikarya</taxon>
        <taxon>Ascomycota</taxon>
        <taxon>Pezizomycotina</taxon>
        <taxon>Dothideomycetes</taxon>
        <taxon>Dothideomycetes incertae sedis</taxon>
        <taxon>Coniosporium</taxon>
    </lineage>
</organism>
<gene>
    <name evidence="1" type="ORF">H2199_007920</name>
</gene>
<comment type="caution">
    <text evidence="1">The sequence shown here is derived from an EMBL/GenBank/DDBJ whole genome shotgun (WGS) entry which is preliminary data.</text>
</comment>
<evidence type="ECO:0000313" key="1">
    <source>
        <dbReference type="EMBL" id="KAJ9636245.1"/>
    </source>
</evidence>
<protein>
    <submittedName>
        <fullName evidence="1">Uncharacterized protein</fullName>
    </submittedName>
</protein>
<proteinExistence type="predicted"/>
<dbReference type="EMBL" id="JAPDRP010000025">
    <property type="protein sequence ID" value="KAJ9636245.1"/>
    <property type="molecule type" value="Genomic_DNA"/>
</dbReference>
<accession>A0ACC2YMB6</accession>
<keyword evidence="2" id="KW-1185">Reference proteome</keyword>